<organism evidence="1 2">
    <name type="scientific">Symbiopectobacterium purcellii</name>
    <dbReference type="NCBI Taxonomy" id="2871826"/>
    <lineage>
        <taxon>Bacteria</taxon>
        <taxon>Pseudomonadati</taxon>
        <taxon>Pseudomonadota</taxon>
        <taxon>Gammaproteobacteria</taxon>
        <taxon>Enterobacterales</taxon>
        <taxon>Enterobacteriaceae</taxon>
    </lineage>
</organism>
<dbReference type="Proteomes" id="UP000825886">
    <property type="component" value="Chromosome"/>
</dbReference>
<dbReference type="EMBL" id="CP081864">
    <property type="protein sequence ID" value="QZN96671.1"/>
    <property type="molecule type" value="Genomic_DNA"/>
</dbReference>
<sequence length="325" mass="35715">MPSDVFCPIDNLSFRFPTNCSFGYRLGGQPLRLLQAVIVVSHDGAEPMARSERGSIPTLSVLATKVCVDRITEVNAFSQSGDFARVARFIEGNSEFPPIVQRTLRKAFYQRWKSISIDEHAHLAHAVAIERVLAGQSCKTVAQAHGISRNSALMYQLNMLAVDGPAGMRAFEGGCCYTIAEDHGIDPDSFIFNRLQRHAVRGRAGERVRNGESCLLVAEAHGISPLYEAMDMLERVAVNTCAGERVRKGESCQLVAREHGINPMFAAMCELESIAVNTVAGERVRQGESCLVVAREHGIHHCHTAMHRLEMIDVETSGAERVRNG</sequence>
<gene>
    <name evidence="1" type="ORF">K6K13_04335</name>
</gene>
<proteinExistence type="predicted"/>
<reference evidence="1 2" key="1">
    <citation type="submission" date="2021-08" db="EMBL/GenBank/DDBJ databases">
        <title>Culture and genomic analysis of Symbiopectobacterium purcellii sp. nov. gen. nov., isolated from the leafhopper Empoasca decipiens.</title>
        <authorList>
            <person name="Nadal-Jimenez P."/>
            <person name="Siozios S."/>
            <person name="Halliday N."/>
            <person name="Camara M."/>
            <person name="Hurst G.D.D."/>
        </authorList>
    </citation>
    <scope>NUCLEOTIDE SEQUENCE [LARGE SCALE GENOMIC DNA]</scope>
    <source>
        <strain evidence="1 2">SyEd1</strain>
    </source>
</reference>
<dbReference type="RefSeq" id="WP_222159698.1">
    <property type="nucleotide sequence ID" value="NZ_CP081864.1"/>
</dbReference>
<keyword evidence="2" id="KW-1185">Reference proteome</keyword>
<evidence type="ECO:0000313" key="2">
    <source>
        <dbReference type="Proteomes" id="UP000825886"/>
    </source>
</evidence>
<protein>
    <submittedName>
        <fullName evidence="1">Uncharacterized protein</fullName>
    </submittedName>
</protein>
<evidence type="ECO:0000313" key="1">
    <source>
        <dbReference type="EMBL" id="QZN96671.1"/>
    </source>
</evidence>
<accession>A0ABX9APD6</accession>
<name>A0ABX9APD6_9ENTR</name>